<organism evidence="12 13">
    <name type="scientific">Albula glossodonta</name>
    <name type="common">roundjaw bonefish</name>
    <dbReference type="NCBI Taxonomy" id="121402"/>
    <lineage>
        <taxon>Eukaryota</taxon>
        <taxon>Metazoa</taxon>
        <taxon>Chordata</taxon>
        <taxon>Craniata</taxon>
        <taxon>Vertebrata</taxon>
        <taxon>Euteleostomi</taxon>
        <taxon>Actinopterygii</taxon>
        <taxon>Neopterygii</taxon>
        <taxon>Teleostei</taxon>
        <taxon>Albuliformes</taxon>
        <taxon>Albulidae</taxon>
        <taxon>Albula</taxon>
    </lineage>
</organism>
<comment type="caution">
    <text evidence="12">The sequence shown here is derived from an EMBL/GenBank/DDBJ whole genome shotgun (WGS) entry which is preliminary data.</text>
</comment>
<feature type="chain" id="PRO_5035806126" description="Perforin-1-like" evidence="9">
    <location>
        <begin position="20"/>
        <end position="588"/>
    </location>
</feature>
<reference evidence="12" key="1">
    <citation type="thesis" date="2021" institute="BYU ScholarsArchive" country="Provo, UT, USA">
        <title>Applications of and Algorithms for Genome Assembly and Genomic Analyses with an Emphasis on Marine Teleosts.</title>
        <authorList>
            <person name="Pickett B.D."/>
        </authorList>
    </citation>
    <scope>NUCLEOTIDE SEQUENCE</scope>
    <source>
        <strain evidence="12">HI-2016</strain>
    </source>
</reference>
<dbReference type="Pfam" id="PF01823">
    <property type="entry name" value="MACPF"/>
    <property type="match status" value="1"/>
</dbReference>
<gene>
    <name evidence="12" type="ORF">JZ751_006925</name>
</gene>
<keyword evidence="7" id="KW-0472">Membrane</keyword>
<dbReference type="PRINTS" id="PR00764">
    <property type="entry name" value="COMPLEMENTC9"/>
</dbReference>
<feature type="signal peptide" evidence="9">
    <location>
        <begin position="1"/>
        <end position="19"/>
    </location>
</feature>
<accession>A0A8T2P2D0</accession>
<comment type="subcellular location">
    <subcellularLocation>
        <location evidence="1">Membrane</location>
    </subcellularLocation>
    <subcellularLocation>
        <location evidence="2">Secreted</location>
    </subcellularLocation>
</comment>
<evidence type="ECO:0000313" key="13">
    <source>
        <dbReference type="Proteomes" id="UP000824540"/>
    </source>
</evidence>
<dbReference type="GO" id="GO:0001913">
    <property type="term" value="P:T cell mediated cytotoxicity"/>
    <property type="evidence" value="ECO:0007669"/>
    <property type="project" value="TreeGrafter"/>
</dbReference>
<dbReference type="PROSITE" id="PS50004">
    <property type="entry name" value="C2"/>
    <property type="match status" value="1"/>
</dbReference>
<dbReference type="InterPro" id="IPR000008">
    <property type="entry name" value="C2_dom"/>
</dbReference>
<dbReference type="GO" id="GO:0001771">
    <property type="term" value="P:immunological synapse formation"/>
    <property type="evidence" value="ECO:0007669"/>
    <property type="project" value="TreeGrafter"/>
</dbReference>
<dbReference type="AlphaFoldDB" id="A0A8T2P2D0"/>
<evidence type="ECO:0000256" key="2">
    <source>
        <dbReference type="ARBA" id="ARBA00004613"/>
    </source>
</evidence>
<dbReference type="GO" id="GO:0031640">
    <property type="term" value="P:killing of cells of another organism"/>
    <property type="evidence" value="ECO:0007669"/>
    <property type="project" value="UniProtKB-KW"/>
</dbReference>
<keyword evidence="5 9" id="KW-0732">Signal</keyword>
<proteinExistence type="inferred from homology"/>
<protein>
    <recommendedName>
        <fullName evidence="14">Perforin-1-like</fullName>
    </recommendedName>
</protein>
<dbReference type="InterPro" id="IPR020864">
    <property type="entry name" value="MACPF"/>
</dbReference>
<dbReference type="SMART" id="SM00457">
    <property type="entry name" value="MACPF"/>
    <property type="match status" value="1"/>
</dbReference>
<evidence type="ECO:0000259" key="11">
    <source>
        <dbReference type="PROSITE" id="PS51412"/>
    </source>
</evidence>
<evidence type="ECO:0008006" key="14">
    <source>
        <dbReference type="Google" id="ProtNLM"/>
    </source>
</evidence>
<dbReference type="EMBL" id="JAFBMS010000015">
    <property type="protein sequence ID" value="KAG9346614.1"/>
    <property type="molecule type" value="Genomic_DNA"/>
</dbReference>
<keyword evidence="13" id="KW-1185">Reference proteome</keyword>
<evidence type="ECO:0000256" key="8">
    <source>
        <dbReference type="ARBA" id="ARBA00023157"/>
    </source>
</evidence>
<dbReference type="GO" id="GO:0005576">
    <property type="term" value="C:extracellular region"/>
    <property type="evidence" value="ECO:0007669"/>
    <property type="project" value="UniProtKB-SubCell"/>
</dbReference>
<dbReference type="GO" id="GO:0022829">
    <property type="term" value="F:wide pore channel activity"/>
    <property type="evidence" value="ECO:0007669"/>
    <property type="project" value="TreeGrafter"/>
</dbReference>
<evidence type="ECO:0000313" key="12">
    <source>
        <dbReference type="EMBL" id="KAG9346614.1"/>
    </source>
</evidence>
<evidence type="ECO:0000256" key="6">
    <source>
        <dbReference type="ARBA" id="ARBA00022852"/>
    </source>
</evidence>
<dbReference type="Pfam" id="PF00168">
    <property type="entry name" value="C2"/>
    <property type="match status" value="1"/>
</dbReference>
<dbReference type="Proteomes" id="UP000824540">
    <property type="component" value="Unassembled WGS sequence"/>
</dbReference>
<name>A0A8T2P2D0_9TELE</name>
<sequence>MHLFFILCLWVAVLPFTLSCTTGGVTECQEAPMVPGFNLAGEGFDVVTMERKRAYVINMETWKRKKDHTCTLCNNPYMEDKKQKLPLAVVDWRALPSCKLQVISTVYESSEDFVNNSQTSVEGSWKVGLDIPKGASIMVGGTHSKAAKTAMEKSKQDKFSFIKQEVHYRLVEHPPLNREFSRTLKCLPNVYNNQTKPRYHRFIHTYGTHFIKKVQLGGQVKSVTSLRVCQAALNGYTESEVKDCLDVEASGTVKMKVTVKAEAQYCKKDLNQRHSKQKFHSHFSDRYTEVVGGNVRVSDLLFSGDSDPEAFRKWTGSLKDTPDVITYSLDPLHLLVHKPARKRNALKEAVEDYILGHALVKTCSRKCSGGSTPSSHDSCNCVCQPNQQMTSHCCPTKPGLAHVTVKVERATGLWGDTFDHTDGFVKVSIGHQTTQTGVIYNNNNPTWKSTFALGTITISMSTELKLEVFDEDKMWYKWWNDLLGSCKVHPKQGSHKGICPLNHGTLYYSFTVNCAPGLRGDTCAEYNPSAMSPKLATLYASRNSLNVTSSLLRLIKMGQPITNPLLYIGKLNGSDNEALDHISVLGEC</sequence>
<dbReference type="OrthoDB" id="1366754at2759"/>
<dbReference type="PROSITE" id="PS00279">
    <property type="entry name" value="MACPF_1"/>
    <property type="match status" value="1"/>
</dbReference>
<evidence type="ECO:0000256" key="1">
    <source>
        <dbReference type="ARBA" id="ARBA00004370"/>
    </source>
</evidence>
<dbReference type="GO" id="GO:0051607">
    <property type="term" value="P:defense response to virus"/>
    <property type="evidence" value="ECO:0007669"/>
    <property type="project" value="TreeGrafter"/>
</dbReference>
<evidence type="ECO:0000256" key="3">
    <source>
        <dbReference type="ARBA" id="ARBA00009214"/>
    </source>
</evidence>
<dbReference type="PROSITE" id="PS51412">
    <property type="entry name" value="MACPF_2"/>
    <property type="match status" value="1"/>
</dbReference>
<comment type="similarity">
    <text evidence="3">Belongs to the complement C6/C7/C8/C9 family.</text>
</comment>
<feature type="domain" description="MACPF" evidence="11">
    <location>
        <begin position="24"/>
        <end position="361"/>
    </location>
</feature>
<evidence type="ECO:0000256" key="5">
    <source>
        <dbReference type="ARBA" id="ARBA00022729"/>
    </source>
</evidence>
<dbReference type="InterPro" id="IPR001862">
    <property type="entry name" value="MAC_perforin"/>
</dbReference>
<dbReference type="PANTHER" id="PTHR46096">
    <property type="entry name" value="PERFORIN-1"/>
    <property type="match status" value="1"/>
</dbReference>
<evidence type="ECO:0000256" key="9">
    <source>
        <dbReference type="SAM" id="SignalP"/>
    </source>
</evidence>
<dbReference type="SMART" id="SM00239">
    <property type="entry name" value="C2"/>
    <property type="match status" value="1"/>
</dbReference>
<feature type="domain" description="C2" evidence="10">
    <location>
        <begin position="384"/>
        <end position="503"/>
    </location>
</feature>
<evidence type="ECO:0000256" key="7">
    <source>
        <dbReference type="ARBA" id="ARBA00023136"/>
    </source>
</evidence>
<dbReference type="SUPFAM" id="SSF49562">
    <property type="entry name" value="C2 domain (Calcium/lipid-binding domain, CaLB)"/>
    <property type="match status" value="1"/>
</dbReference>
<dbReference type="InterPro" id="IPR035892">
    <property type="entry name" value="C2_domain_sf"/>
</dbReference>
<evidence type="ECO:0000256" key="4">
    <source>
        <dbReference type="ARBA" id="ARBA00022525"/>
    </source>
</evidence>
<dbReference type="GO" id="GO:0005579">
    <property type="term" value="C:membrane attack complex"/>
    <property type="evidence" value="ECO:0007669"/>
    <property type="project" value="InterPro"/>
</dbReference>
<evidence type="ECO:0000259" key="10">
    <source>
        <dbReference type="PROSITE" id="PS50004"/>
    </source>
</evidence>
<keyword evidence="6" id="KW-0204">Cytolysis</keyword>
<dbReference type="InterPro" id="IPR020863">
    <property type="entry name" value="MACPF_CS"/>
</dbReference>
<dbReference type="Gene3D" id="2.60.40.150">
    <property type="entry name" value="C2 domain"/>
    <property type="match status" value="1"/>
</dbReference>
<keyword evidence="4" id="KW-0964">Secreted</keyword>
<dbReference type="InterPro" id="IPR052784">
    <property type="entry name" value="Perforin-1_pore-forming"/>
</dbReference>
<dbReference type="PANTHER" id="PTHR46096:SF3">
    <property type="entry name" value="PERFORIN-1"/>
    <property type="match status" value="1"/>
</dbReference>
<keyword evidence="8" id="KW-1015">Disulfide bond</keyword>